<evidence type="ECO:0000256" key="1">
    <source>
        <dbReference type="SAM" id="Phobius"/>
    </source>
</evidence>
<comment type="caution">
    <text evidence="2">The sequence shown here is derived from an EMBL/GenBank/DDBJ whole genome shotgun (WGS) entry which is preliminary data.</text>
</comment>
<evidence type="ECO:0000313" key="3">
    <source>
        <dbReference type="Proteomes" id="UP000318590"/>
    </source>
</evidence>
<dbReference type="AlphaFoldDB" id="A0A547Q5L9"/>
<name>A0A547Q5L9_9RHOB</name>
<keyword evidence="1" id="KW-0812">Transmembrane</keyword>
<dbReference type="RefSeq" id="WP_142834296.1">
    <property type="nucleotide sequence ID" value="NZ_VFSV01000010.1"/>
</dbReference>
<accession>A0A547Q5L9</accession>
<sequence>MVRSVIFLVIATLIGLWGFGGGETVHANAARIVFLVLLAIAVIQPLVRLSRRDGPERP</sequence>
<reference evidence="2 3" key="1">
    <citation type="submission" date="2019-06" db="EMBL/GenBank/DDBJ databases">
        <title>Paenimaribius caenipelagi gen. nov., sp. nov., isolated from a tidal flat.</title>
        <authorList>
            <person name="Yoon J.-H."/>
        </authorList>
    </citation>
    <scope>NUCLEOTIDE SEQUENCE [LARGE SCALE GENOMIC DNA]</scope>
    <source>
        <strain evidence="2 3">JBTF-M29</strain>
    </source>
</reference>
<evidence type="ECO:0000313" key="2">
    <source>
        <dbReference type="EMBL" id="TRD21686.1"/>
    </source>
</evidence>
<keyword evidence="1" id="KW-0472">Membrane</keyword>
<gene>
    <name evidence="2" type="ORF">FEV53_08065</name>
</gene>
<dbReference type="Proteomes" id="UP000318590">
    <property type="component" value="Unassembled WGS sequence"/>
</dbReference>
<feature type="transmembrane region" description="Helical" evidence="1">
    <location>
        <begin position="28"/>
        <end position="47"/>
    </location>
</feature>
<organism evidence="2 3">
    <name type="scientific">Palleronia caenipelagi</name>
    <dbReference type="NCBI Taxonomy" id="2489174"/>
    <lineage>
        <taxon>Bacteria</taxon>
        <taxon>Pseudomonadati</taxon>
        <taxon>Pseudomonadota</taxon>
        <taxon>Alphaproteobacteria</taxon>
        <taxon>Rhodobacterales</taxon>
        <taxon>Roseobacteraceae</taxon>
        <taxon>Palleronia</taxon>
    </lineage>
</organism>
<protein>
    <submittedName>
        <fullName evidence="2">DUF1328 domain-containing protein</fullName>
    </submittedName>
</protein>
<dbReference type="EMBL" id="VFSV01000010">
    <property type="protein sequence ID" value="TRD21686.1"/>
    <property type="molecule type" value="Genomic_DNA"/>
</dbReference>
<keyword evidence="3" id="KW-1185">Reference proteome</keyword>
<keyword evidence="1" id="KW-1133">Transmembrane helix</keyword>
<proteinExistence type="predicted"/>